<feature type="domain" description="Syndetin C-terminal" evidence="4">
    <location>
        <begin position="563"/>
        <end position="793"/>
    </location>
</feature>
<gene>
    <name evidence="6" type="ORF">TVAG_100630</name>
</gene>
<feature type="domain" description="Vacuolar protein sorting-associated protein 54 N-terminal" evidence="5">
    <location>
        <begin position="32"/>
        <end position="267"/>
    </location>
</feature>
<evidence type="ECO:0000256" key="2">
    <source>
        <dbReference type="ARBA" id="ARBA00022927"/>
    </source>
</evidence>
<dbReference type="GO" id="GO:0032456">
    <property type="term" value="P:endocytic recycling"/>
    <property type="evidence" value="ECO:0000318"/>
    <property type="project" value="GO_Central"/>
</dbReference>
<dbReference type="AlphaFoldDB" id="A2ENP0"/>
<dbReference type="InterPro" id="IPR019515">
    <property type="entry name" value="VPS54_N"/>
</dbReference>
<dbReference type="STRING" id="5722.A2ENP0"/>
<reference evidence="6" key="1">
    <citation type="submission" date="2006-10" db="EMBL/GenBank/DDBJ databases">
        <authorList>
            <person name="Amadeo P."/>
            <person name="Zhao Q."/>
            <person name="Wortman J."/>
            <person name="Fraser-Liggett C."/>
            <person name="Carlton J."/>
        </authorList>
    </citation>
    <scope>NUCLEOTIDE SEQUENCE</scope>
    <source>
        <strain evidence="6">G3</strain>
    </source>
</reference>
<keyword evidence="2" id="KW-0653">Protein transport</keyword>
<keyword evidence="3" id="KW-0175">Coiled coil</keyword>
<dbReference type="GO" id="GO:0042147">
    <property type="term" value="P:retrograde transport, endosome to Golgi"/>
    <property type="evidence" value="ECO:0007669"/>
    <property type="project" value="InterPro"/>
</dbReference>
<organism evidence="6 7">
    <name type="scientific">Trichomonas vaginalis (strain ATCC PRA-98 / G3)</name>
    <dbReference type="NCBI Taxonomy" id="412133"/>
    <lineage>
        <taxon>Eukaryota</taxon>
        <taxon>Metamonada</taxon>
        <taxon>Parabasalia</taxon>
        <taxon>Trichomonadida</taxon>
        <taxon>Trichomonadidae</taxon>
        <taxon>Trichomonas</taxon>
    </lineage>
</organism>
<dbReference type="VEuPathDB" id="TrichDB:TVAGG3_0408040"/>
<dbReference type="GO" id="GO:1990745">
    <property type="term" value="C:EARP complex"/>
    <property type="evidence" value="ECO:0000318"/>
    <property type="project" value="GO_Central"/>
</dbReference>
<dbReference type="VEuPathDB" id="TrichDB:TVAG_100630"/>
<dbReference type="InParanoid" id="A2ENP0"/>
<evidence type="ECO:0000313" key="6">
    <source>
        <dbReference type="EMBL" id="EAY05740.1"/>
    </source>
</evidence>
<dbReference type="GO" id="GO:0005829">
    <property type="term" value="C:cytosol"/>
    <property type="evidence" value="ECO:0007669"/>
    <property type="project" value="GOC"/>
</dbReference>
<keyword evidence="7" id="KW-1185">Reference proteome</keyword>
<name>A2ENP0_TRIV3</name>
<dbReference type="EMBL" id="DS113441">
    <property type="protein sequence ID" value="EAY05740.1"/>
    <property type="molecule type" value="Genomic_DNA"/>
</dbReference>
<accession>A2ENP0</accession>
<evidence type="ECO:0000313" key="7">
    <source>
        <dbReference type="Proteomes" id="UP000001542"/>
    </source>
</evidence>
<dbReference type="eggNOG" id="KOG2939">
    <property type="taxonomic scope" value="Eukaryota"/>
</dbReference>
<dbReference type="GO" id="GO:0015031">
    <property type="term" value="P:protein transport"/>
    <property type="evidence" value="ECO:0007669"/>
    <property type="project" value="UniProtKB-KW"/>
</dbReference>
<protein>
    <submittedName>
        <fullName evidence="6">Uncharacterized protein</fullName>
    </submittedName>
</protein>
<reference evidence="6" key="2">
    <citation type="journal article" date="2007" name="Science">
        <title>Draft genome sequence of the sexually transmitted pathogen Trichomonas vaginalis.</title>
        <authorList>
            <person name="Carlton J.M."/>
            <person name="Hirt R.P."/>
            <person name="Silva J.C."/>
            <person name="Delcher A.L."/>
            <person name="Schatz M."/>
            <person name="Zhao Q."/>
            <person name="Wortman J.R."/>
            <person name="Bidwell S.L."/>
            <person name="Alsmark U.C.M."/>
            <person name="Besteiro S."/>
            <person name="Sicheritz-Ponten T."/>
            <person name="Noel C.J."/>
            <person name="Dacks J.B."/>
            <person name="Foster P.G."/>
            <person name="Simillion C."/>
            <person name="Van de Peer Y."/>
            <person name="Miranda-Saavedra D."/>
            <person name="Barton G.J."/>
            <person name="Westrop G.D."/>
            <person name="Mueller S."/>
            <person name="Dessi D."/>
            <person name="Fiori P.L."/>
            <person name="Ren Q."/>
            <person name="Paulsen I."/>
            <person name="Zhang H."/>
            <person name="Bastida-Corcuera F.D."/>
            <person name="Simoes-Barbosa A."/>
            <person name="Brown M.T."/>
            <person name="Hayes R.D."/>
            <person name="Mukherjee M."/>
            <person name="Okumura C.Y."/>
            <person name="Schneider R."/>
            <person name="Smith A.J."/>
            <person name="Vanacova S."/>
            <person name="Villalvazo M."/>
            <person name="Haas B.J."/>
            <person name="Pertea M."/>
            <person name="Feldblyum T.V."/>
            <person name="Utterback T.R."/>
            <person name="Shu C.L."/>
            <person name="Osoegawa K."/>
            <person name="de Jong P.J."/>
            <person name="Hrdy I."/>
            <person name="Horvathova L."/>
            <person name="Zubacova Z."/>
            <person name="Dolezal P."/>
            <person name="Malik S.B."/>
            <person name="Logsdon J.M. Jr."/>
            <person name="Henze K."/>
            <person name="Gupta A."/>
            <person name="Wang C.C."/>
            <person name="Dunne R.L."/>
            <person name="Upcroft J.A."/>
            <person name="Upcroft P."/>
            <person name="White O."/>
            <person name="Salzberg S.L."/>
            <person name="Tang P."/>
            <person name="Chiu C.-H."/>
            <person name="Lee Y.-S."/>
            <person name="Embley T.M."/>
            <person name="Coombs G.H."/>
            <person name="Mottram J.C."/>
            <person name="Tachezy J."/>
            <person name="Fraser-Liggett C.M."/>
            <person name="Johnson P.J."/>
        </authorList>
    </citation>
    <scope>NUCLEOTIDE SEQUENCE [LARGE SCALE GENOMIC DNA]</scope>
    <source>
        <strain evidence="6">G3</strain>
    </source>
</reference>
<dbReference type="Pfam" id="PF10475">
    <property type="entry name" value="Vps54_N"/>
    <property type="match status" value="1"/>
</dbReference>
<dbReference type="RefSeq" id="XP_001317963.1">
    <property type="nucleotide sequence ID" value="XM_001317928.1"/>
</dbReference>
<evidence type="ECO:0000259" key="4">
    <source>
        <dbReference type="Pfam" id="PF10474"/>
    </source>
</evidence>
<dbReference type="PANTHER" id="PTHR13258">
    <property type="entry name" value="SYNDETIN"/>
    <property type="match status" value="1"/>
</dbReference>
<keyword evidence="1" id="KW-0813">Transport</keyword>
<dbReference type="OMA" id="MAKVKWD"/>
<dbReference type="Pfam" id="PF10474">
    <property type="entry name" value="Syndetin_C"/>
    <property type="match status" value="1"/>
</dbReference>
<dbReference type="InterPro" id="IPR040047">
    <property type="entry name" value="VPS50"/>
</dbReference>
<dbReference type="PANTHER" id="PTHR13258:SF0">
    <property type="entry name" value="SYNDETIN"/>
    <property type="match status" value="1"/>
</dbReference>
<dbReference type="InterPro" id="IPR019514">
    <property type="entry name" value="Syndetin_C"/>
</dbReference>
<evidence type="ECO:0000256" key="1">
    <source>
        <dbReference type="ARBA" id="ARBA00022448"/>
    </source>
</evidence>
<dbReference type="GO" id="GO:0000149">
    <property type="term" value="F:SNARE binding"/>
    <property type="evidence" value="ECO:0000318"/>
    <property type="project" value="GO_Central"/>
</dbReference>
<dbReference type="Proteomes" id="UP000001542">
    <property type="component" value="Unassembled WGS sequence"/>
</dbReference>
<proteinExistence type="predicted"/>
<dbReference type="OrthoDB" id="10263345at2759"/>
<sequence length="797" mass="90632">MASKSPDKEGEIKIPYDHFSNDQLDLIKQYVPEKFFAKDVEDPIAETIALIPSIDDPNFDQLLTDRIQGESEALDMISRSLNKDLLANYNTYLKSMQMISELNRQLNLTTSNVRQTRQVMLAAETEISETPRVFFRQIVKKKNLASVIELVAAVNQIFKSTDELNQAIANKDFVKALDLCLKPADLKSEIRALSGVEDLISSLQNMYARVLEEMDKTLVSMATTFDRNIYANLMHSYQIINKINTVPQKLQEAFLNNYKDAHDKIMLGADVSRAKAFRAVYEKFIDASANVSRIHQQIVLWHRGSSDYEPIRKSIESMAKTLWDNSECQVTQLLLKAPIDKLNFENFDALIKSTTSFIQFGATVVDLPGGQLSGAMDTITTKYFKLFHKNAMEAVREVLETDSWDRCPSDSSFERSILTLSIPIKENSDAFGDKPSTGMTSINVSPAYEFDHSKTTNSCSNVLKFIHQYLSLMKAVPKLAAETFKGIQQLVEYYSLAALHLFHKNAPLKPLEMTNLGKINFNGSFSILLTPDGMDCLSRVIHHLQDIQLVYPTESQVAPELLRTLDQASAASDNMKGVAWYLRSVRSFIEESLPENSLGALRRFFSDVVSIFLQSFASFCFPFFGPSMVNLTEFDTQVKNTKWTINEPPLDPHPFTKLWTENVSSFVKQVDEMKLAQDHKDEILTSLWNYSSFSFINDLATIQKVTAEGRTAMLSDFRNMAHDYVNVTKKRIQPDNSWVAGFVQAYFLGIEDFKKWAVENAKRYTQNHMMSIVETGFSDNIKRQDRKDLSNFVKSLY</sequence>
<evidence type="ECO:0000259" key="5">
    <source>
        <dbReference type="Pfam" id="PF10475"/>
    </source>
</evidence>
<dbReference type="KEGG" id="tva:4763610"/>
<evidence type="ECO:0000256" key="3">
    <source>
        <dbReference type="ARBA" id="ARBA00023054"/>
    </source>
</evidence>